<accession>A0A9Q0YGM8</accession>
<sequence length="139" mass="15961">MFLPLTVIYEVFSNPATNTFAWVRVEKAEVIFLNDFRWSQQLISWHDLLLLLEGGLVHFHAPKTHFARDLILTGDTPVFATSKHALVYIKAGAIDDVETEMMSVRWRQFILQSQIPVIEQVISPCGHCFANFILLNMQT</sequence>
<dbReference type="OrthoDB" id="5976131at2759"/>
<dbReference type="Gene3D" id="3.40.50.300">
    <property type="entry name" value="P-loop containing nucleotide triphosphate hydrolases"/>
    <property type="match status" value="1"/>
</dbReference>
<reference evidence="1" key="1">
    <citation type="submission" date="2021-10" db="EMBL/GenBank/DDBJ databases">
        <title>Tropical sea cucumber genome reveals ecological adaptation and Cuvierian tubules defense mechanism.</title>
        <authorList>
            <person name="Chen T."/>
        </authorList>
    </citation>
    <scope>NUCLEOTIDE SEQUENCE</scope>
    <source>
        <strain evidence="1">Nanhai2018</strain>
        <tissue evidence="1">Muscle</tissue>
    </source>
</reference>
<protein>
    <submittedName>
        <fullName evidence="1">Uncharacterized protein</fullName>
    </submittedName>
</protein>
<dbReference type="Proteomes" id="UP001152320">
    <property type="component" value="Chromosome 21"/>
</dbReference>
<organism evidence="1 2">
    <name type="scientific">Holothuria leucospilota</name>
    <name type="common">Black long sea cucumber</name>
    <name type="synonym">Mertensiothuria leucospilota</name>
    <dbReference type="NCBI Taxonomy" id="206669"/>
    <lineage>
        <taxon>Eukaryota</taxon>
        <taxon>Metazoa</taxon>
        <taxon>Echinodermata</taxon>
        <taxon>Eleutherozoa</taxon>
        <taxon>Echinozoa</taxon>
        <taxon>Holothuroidea</taxon>
        <taxon>Aspidochirotacea</taxon>
        <taxon>Aspidochirotida</taxon>
        <taxon>Holothuriidae</taxon>
        <taxon>Holothuria</taxon>
    </lineage>
</organism>
<keyword evidence="2" id="KW-1185">Reference proteome</keyword>
<name>A0A9Q0YGM8_HOLLE</name>
<dbReference type="InterPro" id="IPR027417">
    <property type="entry name" value="P-loop_NTPase"/>
</dbReference>
<gene>
    <name evidence="1" type="ORF">HOLleu_38941</name>
</gene>
<evidence type="ECO:0000313" key="1">
    <source>
        <dbReference type="EMBL" id="KAJ8021669.1"/>
    </source>
</evidence>
<dbReference type="AlphaFoldDB" id="A0A9Q0YGM8"/>
<dbReference type="EMBL" id="JAIZAY010000021">
    <property type="protein sequence ID" value="KAJ8021669.1"/>
    <property type="molecule type" value="Genomic_DNA"/>
</dbReference>
<evidence type="ECO:0000313" key="2">
    <source>
        <dbReference type="Proteomes" id="UP001152320"/>
    </source>
</evidence>
<proteinExistence type="predicted"/>
<comment type="caution">
    <text evidence="1">The sequence shown here is derived from an EMBL/GenBank/DDBJ whole genome shotgun (WGS) entry which is preliminary data.</text>
</comment>